<evidence type="ECO:0000256" key="5">
    <source>
        <dbReference type="ARBA" id="ARBA00022519"/>
    </source>
</evidence>
<dbReference type="Gene3D" id="1.20.1640.10">
    <property type="entry name" value="Multidrug efflux transporter AcrB transmembrane domain"/>
    <property type="match status" value="2"/>
</dbReference>
<keyword evidence="3 9" id="KW-0813">Transport</keyword>
<dbReference type="NCBIfam" id="NF000282">
    <property type="entry name" value="RND_permease_1"/>
    <property type="match status" value="1"/>
</dbReference>
<evidence type="ECO:0000256" key="1">
    <source>
        <dbReference type="ARBA" id="ARBA00004429"/>
    </source>
</evidence>
<dbReference type="PANTHER" id="PTHR32063">
    <property type="match status" value="1"/>
</dbReference>
<evidence type="ECO:0000256" key="9">
    <source>
        <dbReference type="RuleBase" id="RU364070"/>
    </source>
</evidence>
<feature type="transmembrane region" description="Helical" evidence="9">
    <location>
        <begin position="368"/>
        <end position="389"/>
    </location>
</feature>
<dbReference type="FunFam" id="3.30.70.1430:FF:000001">
    <property type="entry name" value="Efflux pump membrane transporter"/>
    <property type="match status" value="1"/>
</dbReference>
<keyword evidence="6 9" id="KW-0812">Transmembrane</keyword>
<dbReference type="InterPro" id="IPR000731">
    <property type="entry name" value="SSD"/>
</dbReference>
<comment type="similarity">
    <text evidence="2 9">Belongs to the resistance-nodulation-cell division (RND) (TC 2.A.6) family.</text>
</comment>
<feature type="transmembrane region" description="Helical" evidence="9">
    <location>
        <begin position="395"/>
        <end position="415"/>
    </location>
</feature>
<feature type="transmembrane region" description="Helical" evidence="9">
    <location>
        <begin position="866"/>
        <end position="885"/>
    </location>
</feature>
<dbReference type="Gene3D" id="3.30.70.1320">
    <property type="entry name" value="Multidrug efflux transporter AcrB pore domain like"/>
    <property type="match status" value="1"/>
</dbReference>
<evidence type="ECO:0000313" key="11">
    <source>
        <dbReference type="EMBL" id="RVU29596.1"/>
    </source>
</evidence>
<dbReference type="GO" id="GO:0015562">
    <property type="term" value="F:efflux transmembrane transporter activity"/>
    <property type="evidence" value="ECO:0007669"/>
    <property type="project" value="InterPro"/>
</dbReference>
<dbReference type="AlphaFoldDB" id="A0A437Q511"/>
<dbReference type="SUPFAM" id="SSF82866">
    <property type="entry name" value="Multidrug efflux transporter AcrB transmembrane domain"/>
    <property type="match status" value="2"/>
</dbReference>
<dbReference type="Proteomes" id="UP000282818">
    <property type="component" value="Unassembled WGS sequence"/>
</dbReference>
<keyword evidence="8 9" id="KW-0472">Membrane</keyword>
<gene>
    <name evidence="11" type="ORF">EOE65_15610</name>
</gene>
<dbReference type="Gene3D" id="3.30.70.1430">
    <property type="entry name" value="Multidrug efflux transporter AcrB pore domain"/>
    <property type="match status" value="2"/>
</dbReference>
<dbReference type="NCBIfam" id="TIGR00915">
    <property type="entry name" value="2A0602"/>
    <property type="match status" value="1"/>
</dbReference>
<dbReference type="InterPro" id="IPR001036">
    <property type="entry name" value="Acrflvin-R"/>
</dbReference>
<dbReference type="PANTHER" id="PTHR32063:SF76">
    <property type="entry name" value="EFFLUX PUMP MEMBRANE TRANSPORTER"/>
    <property type="match status" value="1"/>
</dbReference>
<dbReference type="GO" id="GO:0042910">
    <property type="term" value="F:xenobiotic transmembrane transporter activity"/>
    <property type="evidence" value="ECO:0007669"/>
    <property type="project" value="TreeGrafter"/>
</dbReference>
<reference evidence="11 12" key="1">
    <citation type="submission" date="2019-01" db="EMBL/GenBank/DDBJ databases">
        <authorList>
            <person name="Chen W.-M."/>
        </authorList>
    </citation>
    <scope>NUCLEOTIDE SEQUENCE [LARGE SCALE GENOMIC DNA]</scope>
    <source>
        <strain evidence="11 12">HPM-16</strain>
    </source>
</reference>
<feature type="transmembrane region" description="Helical" evidence="9">
    <location>
        <begin position="897"/>
        <end position="916"/>
    </location>
</feature>
<evidence type="ECO:0000256" key="3">
    <source>
        <dbReference type="ARBA" id="ARBA00022448"/>
    </source>
</evidence>
<feature type="transmembrane region" description="Helical" evidence="9">
    <location>
        <begin position="12"/>
        <end position="34"/>
    </location>
</feature>
<evidence type="ECO:0000256" key="4">
    <source>
        <dbReference type="ARBA" id="ARBA00022475"/>
    </source>
</evidence>
<dbReference type="EMBL" id="SACQ01000008">
    <property type="protein sequence ID" value="RVU29596.1"/>
    <property type="molecule type" value="Genomic_DNA"/>
</dbReference>
<dbReference type="Pfam" id="PF00873">
    <property type="entry name" value="ACR_tran"/>
    <property type="match status" value="1"/>
</dbReference>
<organism evidence="11 12">
    <name type="scientific">Neptunomonas marina</name>
    <dbReference type="NCBI Taxonomy" id="1815562"/>
    <lineage>
        <taxon>Bacteria</taxon>
        <taxon>Pseudomonadati</taxon>
        <taxon>Pseudomonadota</taxon>
        <taxon>Gammaproteobacteria</taxon>
        <taxon>Oceanospirillales</taxon>
        <taxon>Oceanospirillaceae</taxon>
        <taxon>Neptunomonas</taxon>
    </lineage>
</organism>
<comment type="subcellular location">
    <subcellularLocation>
        <location evidence="1 9">Cell inner membrane</location>
        <topology evidence="1 9">Multi-pass membrane protein</topology>
    </subcellularLocation>
</comment>
<dbReference type="RefSeq" id="WP_127695427.1">
    <property type="nucleotide sequence ID" value="NZ_SACQ01000008.1"/>
</dbReference>
<evidence type="ECO:0000256" key="2">
    <source>
        <dbReference type="ARBA" id="ARBA00010942"/>
    </source>
</evidence>
<accession>A0A437Q511</accession>
<dbReference type="SUPFAM" id="SSF82693">
    <property type="entry name" value="Multidrug efflux transporter AcrB pore domain, PN1, PN2, PC1 and PC2 subdomains"/>
    <property type="match status" value="4"/>
</dbReference>
<name>A0A437Q511_9GAMM</name>
<evidence type="ECO:0000256" key="6">
    <source>
        <dbReference type="ARBA" id="ARBA00022692"/>
    </source>
</evidence>
<dbReference type="Gene3D" id="3.30.2090.10">
    <property type="entry name" value="Multidrug efflux transporter AcrB TolC docking domain, DN and DC subdomains"/>
    <property type="match status" value="2"/>
</dbReference>
<keyword evidence="7 9" id="KW-1133">Transmembrane helix</keyword>
<evidence type="ECO:0000313" key="12">
    <source>
        <dbReference type="Proteomes" id="UP000282818"/>
    </source>
</evidence>
<dbReference type="InterPro" id="IPR004764">
    <property type="entry name" value="MdtF-like"/>
</dbReference>
<evidence type="ECO:0000259" key="10">
    <source>
        <dbReference type="PROSITE" id="PS50156"/>
    </source>
</evidence>
<evidence type="ECO:0000256" key="7">
    <source>
        <dbReference type="ARBA" id="ARBA00022989"/>
    </source>
</evidence>
<feature type="transmembrane region" description="Helical" evidence="9">
    <location>
        <begin position="999"/>
        <end position="1023"/>
    </location>
</feature>
<feature type="transmembrane region" description="Helical" evidence="9">
    <location>
        <begin position="966"/>
        <end position="987"/>
    </location>
</feature>
<keyword evidence="12" id="KW-1185">Reference proteome</keyword>
<keyword evidence="4" id="KW-1003">Cell membrane</keyword>
<keyword evidence="5 9" id="KW-0997">Cell inner membrane</keyword>
<dbReference type="SUPFAM" id="SSF82714">
    <property type="entry name" value="Multidrug efflux transporter AcrB TolC docking domain, DN and DC subdomains"/>
    <property type="match status" value="2"/>
</dbReference>
<dbReference type="PRINTS" id="PR00702">
    <property type="entry name" value="ACRIFLAVINRP"/>
</dbReference>
<protein>
    <recommendedName>
        <fullName evidence="9">Efflux pump membrane transporter</fullName>
    </recommendedName>
</protein>
<dbReference type="FunFam" id="1.20.1640.10:FF:000001">
    <property type="entry name" value="Efflux pump membrane transporter"/>
    <property type="match status" value="1"/>
</dbReference>
<feature type="transmembrane region" description="Helical" evidence="9">
    <location>
        <begin position="922"/>
        <end position="945"/>
    </location>
</feature>
<dbReference type="InterPro" id="IPR027463">
    <property type="entry name" value="AcrB_DN_DC_subdom"/>
</dbReference>
<feature type="transmembrane region" description="Helical" evidence="9">
    <location>
        <begin position="440"/>
        <end position="460"/>
    </location>
</feature>
<dbReference type="GO" id="GO:0009636">
    <property type="term" value="P:response to toxic substance"/>
    <property type="evidence" value="ECO:0007669"/>
    <property type="project" value="UniProtKB-ARBA"/>
</dbReference>
<evidence type="ECO:0000256" key="8">
    <source>
        <dbReference type="ARBA" id="ARBA00023136"/>
    </source>
</evidence>
<feature type="transmembrane region" description="Helical" evidence="9">
    <location>
        <begin position="472"/>
        <end position="499"/>
    </location>
</feature>
<feature type="domain" description="SSD" evidence="10">
    <location>
        <begin position="373"/>
        <end position="497"/>
    </location>
</feature>
<dbReference type="GO" id="GO:0005886">
    <property type="term" value="C:plasma membrane"/>
    <property type="evidence" value="ECO:0007669"/>
    <property type="project" value="UniProtKB-SubCell"/>
</dbReference>
<sequence length="1041" mass="111678">MFSLFFINRPKFALVISIVMIIAGGLALLALPVAEYPDIAPPKVQVTASYPGANAEVIEKAVAAPIEAQINGVENMLYMSSTSTNNGSYTLDITFKVGTDGDQAAVNVQNRVALAQSLLPQEVVRQGVTTRKQASDMLLIVNLFSPNGTHDGLFLSNYASINIQDQLARINGVGSASQFGPLDYGMRIWLDPDRMTALNLSTTEVSNAIRQQNIQASVGIIGQAPVDLNQQLQYNLRAEGRLNSPSAFEDILIRANPDGSSVRLKDIARVELGSQSYSAASRLNGDPSAAIVIYQTPGANALDVANQIYSELERLSTRFPDDLEYKITYDTTQAVRASLKEVVETLGITFVLVILVTYLFLADWRATLIPAATIPVSLIATFAVLSVVGFSVNTISLFALILAIGIVVDDAIVVVENVKRHMADDNLSAPDATRVAMKEVFGPVIATTLVLMAVFVPVAFMPGLTGKLYTEFALTISVAVAFSSLNALTLSPALCALLLKSGNAPERGFFHWFDARVDNLRTGYLKQATFLNRHLLFSAGLLAAITAGVVYMFNTVPTGFIPYEDKGAVFVNIQLPDGASLNRTGEVLSEVEEILEAQPGVREVVGVSGFSLLGGAASNGAVAIPIFTHWDERQDPSLAWYKILGDINQKVSGIAGANVFAFPPPPIPGLGTAGGLEAQVLDLNNGTPLELSQAVNSLVIAANQSDKFAQVFSTFSSNVPQLELIVDRRKAESLGVPVAELFGTLQSYLGSSYINDFNLYGKNYRVMMQADAQFRDNIDDISSLHVRSTSGAQIPIGSLVQVETVLGPQSLTRFNQRRTANLNATPSNNVSSGAAIAELEQLAAEVLPDGYVLEWTGTTQQEQESSGYAVMIMGLAILFAYLFLVAQYESWTIPMSVMISIVVALFGALIPMYLLPFLDNNLYAQIGIVMLIGLAAKSAILIVEFAKARREEGESILEAAANAASLRFRAVLMTALSFILGVLPLVFASGAGAASRISIGFVVLAGMVAATVIGLVFIPSLYVMMQRLRERVKGTQPKVDQ</sequence>
<feature type="transmembrane region" description="Helical" evidence="9">
    <location>
        <begin position="535"/>
        <end position="553"/>
    </location>
</feature>
<feature type="transmembrane region" description="Helical" evidence="9">
    <location>
        <begin position="342"/>
        <end position="361"/>
    </location>
</feature>
<dbReference type="PROSITE" id="PS50156">
    <property type="entry name" value="SSD"/>
    <property type="match status" value="1"/>
</dbReference>
<proteinExistence type="inferred from homology"/>
<comment type="caution">
    <text evidence="11">The sequence shown here is derived from an EMBL/GenBank/DDBJ whole genome shotgun (WGS) entry which is preliminary data.</text>
</comment>
<dbReference type="Gene3D" id="3.30.70.1440">
    <property type="entry name" value="Multidrug efflux transporter AcrB pore domain"/>
    <property type="match status" value="1"/>
</dbReference>